<accession>A0ABW5GPU2</accession>
<dbReference type="RefSeq" id="WP_345393231.1">
    <property type="nucleotide sequence ID" value="NZ_BAABHG010000005.1"/>
</dbReference>
<organism evidence="1 2">
    <name type="scientific">Amycolatopsis samaneae</name>
    <dbReference type="NCBI Taxonomy" id="664691"/>
    <lineage>
        <taxon>Bacteria</taxon>
        <taxon>Bacillati</taxon>
        <taxon>Actinomycetota</taxon>
        <taxon>Actinomycetes</taxon>
        <taxon>Pseudonocardiales</taxon>
        <taxon>Pseudonocardiaceae</taxon>
        <taxon>Amycolatopsis</taxon>
    </lineage>
</organism>
<proteinExistence type="predicted"/>
<reference evidence="2" key="1">
    <citation type="journal article" date="2019" name="Int. J. Syst. Evol. Microbiol.">
        <title>The Global Catalogue of Microorganisms (GCM) 10K type strain sequencing project: providing services to taxonomists for standard genome sequencing and annotation.</title>
        <authorList>
            <consortium name="The Broad Institute Genomics Platform"/>
            <consortium name="The Broad Institute Genome Sequencing Center for Infectious Disease"/>
            <person name="Wu L."/>
            <person name="Ma J."/>
        </authorList>
    </citation>
    <scope>NUCLEOTIDE SEQUENCE [LARGE SCALE GENOMIC DNA]</scope>
    <source>
        <strain evidence="2">CGMCC 4.7643</strain>
    </source>
</reference>
<gene>
    <name evidence="1" type="ORF">ACFSYJ_29695</name>
</gene>
<keyword evidence="2" id="KW-1185">Reference proteome</keyword>
<dbReference type="EMBL" id="JBHUKU010000020">
    <property type="protein sequence ID" value="MFD2462818.1"/>
    <property type="molecule type" value="Genomic_DNA"/>
</dbReference>
<comment type="caution">
    <text evidence="1">The sequence shown here is derived from an EMBL/GenBank/DDBJ whole genome shotgun (WGS) entry which is preliminary data.</text>
</comment>
<protein>
    <submittedName>
        <fullName evidence="1">Uncharacterized protein</fullName>
    </submittedName>
</protein>
<sequence length="214" mass="23206">MDILTKLADQALRQPPPRGTGRYHYVHTQGWYLATAQTTSGRVLDSRIEPTDREFWVAEDGSGRIAETRDGRPSRMSGTYEPPGLLGEFVTGDSVDALQATLLRRNPTRSPQGWLKLTQELWTRQVVSPALHAAVLRILAAQPELSQDGPVTDRVGRPGVAVSAQSTPAERYVLTLDPGTGGFLGFEQIAPGPAGAGCTVWRDSGYVPDTTTRP</sequence>
<evidence type="ECO:0000313" key="1">
    <source>
        <dbReference type="EMBL" id="MFD2462818.1"/>
    </source>
</evidence>
<evidence type="ECO:0000313" key="2">
    <source>
        <dbReference type="Proteomes" id="UP001597419"/>
    </source>
</evidence>
<name>A0ABW5GPU2_9PSEU</name>
<dbReference type="Proteomes" id="UP001597419">
    <property type="component" value="Unassembled WGS sequence"/>
</dbReference>